<feature type="compositionally biased region" description="Pro residues" evidence="2">
    <location>
        <begin position="704"/>
        <end position="718"/>
    </location>
</feature>
<keyword evidence="1" id="KW-0863">Zinc-finger</keyword>
<dbReference type="SUPFAM" id="SSF57756">
    <property type="entry name" value="Retrovirus zinc finger-like domains"/>
    <property type="match status" value="1"/>
</dbReference>
<gene>
    <name evidence="4" type="ORF">EJB05_53164</name>
</gene>
<keyword evidence="5" id="KW-1185">Reference proteome</keyword>
<sequence>MMETRETFHTAENQVSEKPKEDLEKDESSHAKSCAGETGCFKCGNKGHAAQACPNPMRCDKCGAFGHAGEQCKSRKLWEYVAPMCATQVEGQGFFCIPDCPSDINLKERSITALITVVSGSVTSREIETEFKELLGSNAWRWIARMVEDNKFTVRFPTAQMIKDWGRFRPLGMRSVHAQIAIDPWNASVGAKFEMQQAWFRVRGIPYDKRSKKTLAYVGSLVGATTAVDEKSLYRQDYVRIKICCKDVTKVPATAEGAIIPYMYEFSFKREVTIPTTNPNEPLRIQDKNDKDSQPNSKKPRMGDPENSNKGTGPSLGHSGGNYSAPAKCYGSGKGDSQRTLQIIPINQTEIVTVEDGEESVIDEVPFKITEAQLLKTTRKSGRIQAQILEKMANKQGAPTKKRSLEGIRVNSKILDPLLIPEKVKIFLWLIENGAILTKDNMIKRKWQGDPTCYFCQQPETIDHLLFSCCVAKVVWGIIAHCFGADTRPSSMVQHKDWIKMVLPGGDKVYTEGLAAVCWAIWKSRNKACFDKIMIKHPCDIVFYICSFLRYWAGLYSAEMNEVIQAGAKTMMKMVINILSRQGRCMLTNARQDGGGQADDAAEEETDNVRTSTCMATSTPPRAVATCVARVAPADLQDLRVFDAKSIDVAVDRILEELKEDAAGLPRSSGRHNVIYFDGWDGLGASAVLRAQGRSYGVGRVGRGPPPVSAAKCPPPAAQPDSRSRSGQRPCFPERASSARLIEPANRAKKLGKQEFIIFAFGSLNQGRAAHNSSGELEILDHQFPPPMKEVTKVHLLTVDGENMMVHYFISVGSKKKKKFDRPTLTLKPGSATVRAVGWRLTPAALAGRRALAAAAGLEFSHIFHIDCSKWKSRRAMQRMIAEQLKLPDSVIQVLDVQDEEDDYQGVGKGSRAEIPQVSGAIYEQVQKLVMNRRFVVIFHNGSNEEIDLDSFGFPLSGSDIGEDKMMSDILHHEAEEIAREMVNINTGGINWHAVATNCFLYVMKLRSMGSQIIDYDMSAHACKYWRCDGIIQALQPGDISTNDGVDKLWLASDAMHREIRLDDDYYQNPNLPSPEERHLQKRMSCWTSPTYGFMLIPDPHGQIPIGMFLQFNQLRVLKLSNCKFSFTSPPFIWCHNLRFLWLDRCRERSSTTVVRKEYLHMFLQRLWVLDVRYSNKAFLSKEMMDFMTQLRELNVVGEDKQLHFDFMNKVRRLRVKEFTGPYFKLSRVGKMELFGMSGDFCQPTSLNIDSNNLETVIIDGSSNLTGISLTKCAKMKNIF</sequence>
<accession>A0A5J9SQX6</accession>
<reference evidence="4 5" key="1">
    <citation type="journal article" date="2019" name="Sci. Rep.">
        <title>A high-quality genome of Eragrostis curvula grass provides insights into Poaceae evolution and supports new strategies to enhance forage quality.</title>
        <authorList>
            <person name="Carballo J."/>
            <person name="Santos B.A.C.M."/>
            <person name="Zappacosta D."/>
            <person name="Garbus I."/>
            <person name="Selva J.P."/>
            <person name="Gallo C.A."/>
            <person name="Diaz A."/>
            <person name="Albertini E."/>
            <person name="Caccamo M."/>
            <person name="Echenique V."/>
        </authorList>
    </citation>
    <scope>NUCLEOTIDE SEQUENCE [LARGE SCALE GENOMIC DNA]</scope>
    <source>
        <strain evidence="5">cv. Victoria</strain>
        <tissue evidence="4">Leaf</tissue>
    </source>
</reference>
<feature type="region of interest" description="Disordered" evidence="2">
    <location>
        <begin position="701"/>
        <end position="738"/>
    </location>
</feature>
<keyword evidence="1" id="KW-0479">Metal-binding</keyword>
<feature type="compositionally biased region" description="Basic and acidic residues" evidence="2">
    <location>
        <begin position="284"/>
        <end position="293"/>
    </location>
</feature>
<feature type="region of interest" description="Disordered" evidence="2">
    <location>
        <begin position="592"/>
        <end position="615"/>
    </location>
</feature>
<dbReference type="AlphaFoldDB" id="A0A5J9SQX6"/>
<dbReference type="PROSITE" id="PS50158">
    <property type="entry name" value="ZF_CCHC"/>
    <property type="match status" value="1"/>
</dbReference>
<dbReference type="EMBL" id="RWGY01000449">
    <property type="protein sequence ID" value="TVU01395.1"/>
    <property type="molecule type" value="Genomic_DNA"/>
</dbReference>
<feature type="region of interest" description="Disordered" evidence="2">
    <location>
        <begin position="275"/>
        <end position="331"/>
    </location>
</feature>
<organism evidence="4 5">
    <name type="scientific">Eragrostis curvula</name>
    <name type="common">weeping love grass</name>
    <dbReference type="NCBI Taxonomy" id="38414"/>
    <lineage>
        <taxon>Eukaryota</taxon>
        <taxon>Viridiplantae</taxon>
        <taxon>Streptophyta</taxon>
        <taxon>Embryophyta</taxon>
        <taxon>Tracheophyta</taxon>
        <taxon>Spermatophyta</taxon>
        <taxon>Magnoliopsida</taxon>
        <taxon>Liliopsida</taxon>
        <taxon>Poales</taxon>
        <taxon>Poaceae</taxon>
        <taxon>PACMAD clade</taxon>
        <taxon>Chloridoideae</taxon>
        <taxon>Eragrostideae</taxon>
        <taxon>Eragrostidinae</taxon>
        <taxon>Eragrostis</taxon>
    </lineage>
</organism>
<dbReference type="OrthoDB" id="1110547at2759"/>
<dbReference type="InterPro" id="IPR026960">
    <property type="entry name" value="RVT-Znf"/>
</dbReference>
<dbReference type="Gene3D" id="4.10.60.10">
    <property type="entry name" value="Zinc finger, CCHC-type"/>
    <property type="match status" value="1"/>
</dbReference>
<dbReference type="SUPFAM" id="SSF52058">
    <property type="entry name" value="L domain-like"/>
    <property type="match status" value="1"/>
</dbReference>
<dbReference type="InterPro" id="IPR001878">
    <property type="entry name" value="Znf_CCHC"/>
</dbReference>
<dbReference type="Pfam" id="PF13966">
    <property type="entry name" value="zf-RVT"/>
    <property type="match status" value="1"/>
</dbReference>
<proteinExistence type="predicted"/>
<name>A0A5J9SQX6_9POAL</name>
<evidence type="ECO:0000259" key="3">
    <source>
        <dbReference type="PROSITE" id="PS50158"/>
    </source>
</evidence>
<evidence type="ECO:0000313" key="5">
    <source>
        <dbReference type="Proteomes" id="UP000324897"/>
    </source>
</evidence>
<keyword evidence="1" id="KW-0862">Zinc</keyword>
<evidence type="ECO:0000256" key="1">
    <source>
        <dbReference type="PROSITE-ProRule" id="PRU00047"/>
    </source>
</evidence>
<comment type="caution">
    <text evidence="4">The sequence shown here is derived from an EMBL/GenBank/DDBJ whole genome shotgun (WGS) entry which is preliminary data.</text>
</comment>
<feature type="region of interest" description="Disordered" evidence="2">
    <location>
        <begin position="1"/>
        <end position="28"/>
    </location>
</feature>
<dbReference type="Proteomes" id="UP000324897">
    <property type="component" value="Unassembled WGS sequence"/>
</dbReference>
<dbReference type="SMART" id="SM00343">
    <property type="entry name" value="ZnF_C2HC"/>
    <property type="match status" value="3"/>
</dbReference>
<dbReference type="PANTHER" id="PTHR33170">
    <property type="entry name" value="DUF4283 DOMAIN-CONTAINING PROTEIN-RELATED"/>
    <property type="match status" value="1"/>
</dbReference>
<dbReference type="Gene3D" id="3.80.10.10">
    <property type="entry name" value="Ribonuclease Inhibitor"/>
    <property type="match status" value="1"/>
</dbReference>
<dbReference type="Gramene" id="TVU01395">
    <property type="protein sequence ID" value="TVU01395"/>
    <property type="gene ID" value="EJB05_53164"/>
</dbReference>
<feature type="domain" description="CCHC-type" evidence="3">
    <location>
        <begin position="40"/>
        <end position="55"/>
    </location>
</feature>
<feature type="non-terminal residue" evidence="4">
    <location>
        <position position="1"/>
    </location>
</feature>
<evidence type="ECO:0000313" key="4">
    <source>
        <dbReference type="EMBL" id="TVU01395.1"/>
    </source>
</evidence>
<dbReference type="GO" id="GO:0003676">
    <property type="term" value="F:nucleic acid binding"/>
    <property type="evidence" value="ECO:0007669"/>
    <property type="project" value="InterPro"/>
</dbReference>
<dbReference type="PANTHER" id="PTHR33170:SF22">
    <property type="entry name" value="OS10G0417100 PROTEIN"/>
    <property type="match status" value="1"/>
</dbReference>
<protein>
    <recommendedName>
        <fullName evidence="3">CCHC-type domain-containing protein</fullName>
    </recommendedName>
</protein>
<dbReference type="InterPro" id="IPR036875">
    <property type="entry name" value="Znf_CCHC_sf"/>
</dbReference>
<dbReference type="InterPro" id="IPR032675">
    <property type="entry name" value="LRR_dom_sf"/>
</dbReference>
<evidence type="ECO:0000256" key="2">
    <source>
        <dbReference type="SAM" id="MobiDB-lite"/>
    </source>
</evidence>
<dbReference type="GO" id="GO:0008270">
    <property type="term" value="F:zinc ion binding"/>
    <property type="evidence" value="ECO:0007669"/>
    <property type="project" value="UniProtKB-KW"/>
</dbReference>